<dbReference type="RefSeq" id="WP_035532168.1">
    <property type="nucleotide sequence ID" value="NZ_CADFGF010000001.1"/>
</dbReference>
<gene>
    <name evidence="2" type="ORF">NH14_007235</name>
</gene>
<protein>
    <submittedName>
        <fullName evidence="2">Uncharacterized protein</fullName>
    </submittedName>
</protein>
<evidence type="ECO:0000313" key="2">
    <source>
        <dbReference type="EMBL" id="NLP60951.1"/>
    </source>
</evidence>
<feature type="region of interest" description="Disordered" evidence="1">
    <location>
        <begin position="23"/>
        <end position="110"/>
    </location>
</feature>
<dbReference type="EMBL" id="JTDB02000002">
    <property type="protein sequence ID" value="NLP60951.1"/>
    <property type="molecule type" value="Genomic_DNA"/>
</dbReference>
<evidence type="ECO:0000256" key="1">
    <source>
        <dbReference type="SAM" id="MobiDB-lite"/>
    </source>
</evidence>
<dbReference type="AlphaFoldDB" id="A0A8T6Z8D2"/>
<reference evidence="2" key="1">
    <citation type="journal article" date="2015" name="Genome Announc.">
        <title>Draft Genome Sequence of the Polyhydroxyalkanoate-Producing Bacterium Burkholderia sacchari LMG 19450 Isolated from Brazilian Sugarcane Plantation Soil.</title>
        <authorList>
            <person name="Alexandrino P.M."/>
            <person name="Mendonca T.T."/>
            <person name="Guaman Bautista L.P."/>
            <person name="Cherix J."/>
            <person name="Lozano-Sakalauskas G.C."/>
            <person name="Fujita A."/>
            <person name="Ramos Filho E."/>
            <person name="Long P."/>
            <person name="Padilla G."/>
            <person name="Taciro M.K."/>
            <person name="Gomez J.G."/>
            <person name="Silva L.F."/>
        </authorList>
    </citation>
    <scope>NUCLEOTIDE SEQUENCE</scope>
    <source>
        <strain evidence="2">LMG 19450</strain>
    </source>
</reference>
<dbReference type="Proteomes" id="UP000030460">
    <property type="component" value="Unassembled WGS sequence"/>
</dbReference>
<feature type="compositionally biased region" description="Polar residues" evidence="1">
    <location>
        <begin position="45"/>
        <end position="63"/>
    </location>
</feature>
<keyword evidence="3" id="KW-1185">Reference proteome</keyword>
<feature type="compositionally biased region" description="Gly residues" evidence="1">
    <location>
        <begin position="29"/>
        <end position="41"/>
    </location>
</feature>
<sequence>MKTNLNGSSFGNYLNDLGSFMQQQNHGIFGNGPQGKQGDAGGETQKAQTGPSGSNQSPLSSVLNDEYKWMQQQNPGMFESGSSGGDGQSAVSSESVEEQPTEASPGDSDS</sequence>
<name>A0A8T6Z8D2_9BURK</name>
<evidence type="ECO:0000313" key="3">
    <source>
        <dbReference type="Proteomes" id="UP000030460"/>
    </source>
</evidence>
<accession>A0A8T6Z8D2</accession>
<comment type="caution">
    <text evidence="2">The sequence shown here is derived from an EMBL/GenBank/DDBJ whole genome shotgun (WGS) entry which is preliminary data.</text>
</comment>
<organism evidence="2 3">
    <name type="scientific">Paraburkholderia sacchari</name>
    <dbReference type="NCBI Taxonomy" id="159450"/>
    <lineage>
        <taxon>Bacteria</taxon>
        <taxon>Pseudomonadati</taxon>
        <taxon>Pseudomonadota</taxon>
        <taxon>Betaproteobacteria</taxon>
        <taxon>Burkholderiales</taxon>
        <taxon>Burkholderiaceae</taxon>
        <taxon>Paraburkholderia</taxon>
    </lineage>
</organism>
<proteinExistence type="predicted"/>
<reference evidence="2" key="2">
    <citation type="submission" date="2020-04" db="EMBL/GenBank/DDBJ databases">
        <authorList>
            <person name="Alexandrino P."/>
            <person name="Mendonca T."/>
            <person name="Guaman L."/>
            <person name="Cherix J."/>
            <person name="Lozano-Sakalauskas G."/>
            <person name="Fujita A."/>
            <person name="Filho E.R."/>
            <person name="Long P."/>
            <person name="Padilla G."/>
            <person name="Taciro M.K."/>
            <person name="Gomez J.G."/>
            <person name="Silva L.F."/>
            <person name="Torres M."/>
        </authorList>
    </citation>
    <scope>NUCLEOTIDE SEQUENCE</scope>
    <source>
        <strain evidence="2">LMG 19450</strain>
    </source>
</reference>